<accession>A0A380N1D6</accession>
<dbReference type="InterPro" id="IPR015421">
    <property type="entry name" value="PyrdxlP-dep_Trfase_major"/>
</dbReference>
<dbReference type="InterPro" id="IPR015422">
    <property type="entry name" value="PyrdxlP-dep_Trfase_small"/>
</dbReference>
<dbReference type="Gene3D" id="3.40.640.10">
    <property type="entry name" value="Type I PLP-dependent aspartate aminotransferase-like (Major domain)"/>
    <property type="match status" value="1"/>
</dbReference>
<dbReference type="PIRSF" id="PIRSF001434">
    <property type="entry name" value="CGS"/>
    <property type="match status" value="1"/>
</dbReference>
<evidence type="ECO:0000256" key="2">
    <source>
        <dbReference type="ARBA" id="ARBA00022898"/>
    </source>
</evidence>
<keyword evidence="2 3" id="KW-0663">Pyridoxal phosphate</keyword>
<dbReference type="SUPFAM" id="SSF53383">
    <property type="entry name" value="PLP-dependent transferases"/>
    <property type="match status" value="1"/>
</dbReference>
<dbReference type="EC" id="2.5.1.-" evidence="5"/>
<proteinExistence type="inferred from homology"/>
<dbReference type="Pfam" id="PF01053">
    <property type="entry name" value="Cys_Met_Meta_PP"/>
    <property type="match status" value="1"/>
</dbReference>
<dbReference type="GO" id="GO:0016846">
    <property type="term" value="F:carbon-sulfur lyase activity"/>
    <property type="evidence" value="ECO:0007669"/>
    <property type="project" value="TreeGrafter"/>
</dbReference>
<dbReference type="InterPro" id="IPR000277">
    <property type="entry name" value="Cys/Met-Metab_PyrdxlP-dep_enz"/>
</dbReference>
<evidence type="ECO:0000256" key="3">
    <source>
        <dbReference type="PIRSR" id="PIRSR001434-2"/>
    </source>
</evidence>
<dbReference type="AlphaFoldDB" id="A0A380N1D6"/>
<comment type="cofactor">
    <cofactor evidence="1 4">
        <name>pyridoxal 5'-phosphate</name>
        <dbReference type="ChEBI" id="CHEBI:597326"/>
    </cofactor>
</comment>
<dbReference type="OrthoDB" id="9805807at2"/>
<comment type="similarity">
    <text evidence="4">Belongs to the trans-sulfuration enzymes family.</text>
</comment>
<dbReference type="InterPro" id="IPR054542">
    <property type="entry name" value="Cys_met_metab_PP"/>
</dbReference>
<evidence type="ECO:0000256" key="4">
    <source>
        <dbReference type="RuleBase" id="RU362118"/>
    </source>
</evidence>
<dbReference type="PANTHER" id="PTHR11808:SF80">
    <property type="entry name" value="CYSTATHIONINE GAMMA-LYASE"/>
    <property type="match status" value="1"/>
</dbReference>
<evidence type="ECO:0000313" key="5">
    <source>
        <dbReference type="EMBL" id="SUO97943.1"/>
    </source>
</evidence>
<keyword evidence="6" id="KW-1185">Reference proteome</keyword>
<keyword evidence="5" id="KW-0808">Transferase</keyword>
<dbReference type="GO" id="GO:0030170">
    <property type="term" value="F:pyridoxal phosphate binding"/>
    <property type="evidence" value="ECO:0007669"/>
    <property type="project" value="InterPro"/>
</dbReference>
<dbReference type="GO" id="GO:0016740">
    <property type="term" value="F:transferase activity"/>
    <property type="evidence" value="ECO:0007669"/>
    <property type="project" value="UniProtKB-KW"/>
</dbReference>
<name>A0A380N1D6_9GAMM</name>
<dbReference type="CDD" id="cd00614">
    <property type="entry name" value="CGS_like"/>
    <property type="match status" value="1"/>
</dbReference>
<organism evidence="5 6">
    <name type="scientific">Suttonella indologenes</name>
    <dbReference type="NCBI Taxonomy" id="13276"/>
    <lineage>
        <taxon>Bacteria</taxon>
        <taxon>Pseudomonadati</taxon>
        <taxon>Pseudomonadota</taxon>
        <taxon>Gammaproteobacteria</taxon>
        <taxon>Cardiobacteriales</taxon>
        <taxon>Cardiobacteriaceae</taxon>
        <taxon>Suttonella</taxon>
    </lineage>
</organism>
<evidence type="ECO:0000313" key="6">
    <source>
        <dbReference type="Proteomes" id="UP000254575"/>
    </source>
</evidence>
<sequence>MSKLNKARFETRAIREAEQRGAFNEHSPALHLTSSYVFSDAENAADIFAERIRTFSYSRFANPTVSMFEEKMALLEGGARATATSTGMGAILTLLMAELSAGDHVVCSRNCFGSTLNMIGKTFAKFSVDSTLVDLQSLEQWQAAIRPNTKLFFLETPANPLLDIGDVAALSALAHQHGIKVVVDNCLATPYLQQPLVLGADYSVHSATKYIDGQGRALGGCIISKTEEDGEKMYQLMRSCGTTMGAFEAWLFVKSLETLALRMDKHSHNALQIAQWLEEQTAVKRVFYPGLPSHPQHQLAKAQMPRGFGGMVSFELQGGKEAAWHLIDNSQWLSITGNLGDTRTTITHPDTTTHFRVAQEEKDRVGITGGIIRLSIGLEHVEDIQAALSQGLPA</sequence>
<dbReference type="FunFam" id="3.40.640.10:FF:000046">
    <property type="entry name" value="Cystathionine gamma-lyase"/>
    <property type="match status" value="1"/>
</dbReference>
<dbReference type="GO" id="GO:0005737">
    <property type="term" value="C:cytoplasm"/>
    <property type="evidence" value="ECO:0007669"/>
    <property type="project" value="TreeGrafter"/>
</dbReference>
<dbReference type="RefSeq" id="WP_115218844.1">
    <property type="nucleotide sequence ID" value="NZ_UHIA01000004.1"/>
</dbReference>
<feature type="modified residue" description="N6-(pyridoxal phosphate)lysine" evidence="3">
    <location>
        <position position="209"/>
    </location>
</feature>
<protein>
    <submittedName>
        <fullName evidence="5">O-succinylhomoserine sulfhydrylase</fullName>
        <ecNumber evidence="5">2.5.1.-</ecNumber>
    </submittedName>
</protein>
<dbReference type="PANTHER" id="PTHR11808">
    <property type="entry name" value="TRANS-SULFURATION ENZYME FAMILY MEMBER"/>
    <property type="match status" value="1"/>
</dbReference>
<reference evidence="5 6" key="1">
    <citation type="submission" date="2018-06" db="EMBL/GenBank/DDBJ databases">
        <authorList>
            <consortium name="Pathogen Informatics"/>
            <person name="Doyle S."/>
        </authorList>
    </citation>
    <scope>NUCLEOTIDE SEQUENCE [LARGE SCALE GENOMIC DNA]</scope>
    <source>
        <strain evidence="5 6">NCTC10717</strain>
    </source>
</reference>
<dbReference type="EMBL" id="UHIA01000004">
    <property type="protein sequence ID" value="SUO97943.1"/>
    <property type="molecule type" value="Genomic_DNA"/>
</dbReference>
<dbReference type="GO" id="GO:0019346">
    <property type="term" value="P:transsulfuration"/>
    <property type="evidence" value="ECO:0007669"/>
    <property type="project" value="InterPro"/>
</dbReference>
<dbReference type="Proteomes" id="UP000254575">
    <property type="component" value="Unassembled WGS sequence"/>
</dbReference>
<gene>
    <name evidence="5" type="primary">metZ</name>
    <name evidence="5" type="ORF">NCTC10717_01698</name>
</gene>
<evidence type="ECO:0000256" key="1">
    <source>
        <dbReference type="ARBA" id="ARBA00001933"/>
    </source>
</evidence>
<dbReference type="NCBIfam" id="NF006003">
    <property type="entry name" value="PRK08133.1"/>
    <property type="match status" value="1"/>
</dbReference>
<dbReference type="PROSITE" id="PS00868">
    <property type="entry name" value="CYS_MET_METAB_PP"/>
    <property type="match status" value="1"/>
</dbReference>
<dbReference type="InterPro" id="IPR015424">
    <property type="entry name" value="PyrdxlP-dep_Trfase"/>
</dbReference>
<dbReference type="Gene3D" id="3.90.1150.10">
    <property type="entry name" value="Aspartate Aminotransferase, domain 1"/>
    <property type="match status" value="1"/>
</dbReference>